<evidence type="ECO:0000313" key="2">
    <source>
        <dbReference type="EMBL" id="GAA1831475.1"/>
    </source>
</evidence>
<name>A0ABP4YXP0_9MICO</name>
<evidence type="ECO:0000313" key="3">
    <source>
        <dbReference type="Proteomes" id="UP001501746"/>
    </source>
</evidence>
<gene>
    <name evidence="2" type="ORF">GCM10009750_14340</name>
</gene>
<reference evidence="3" key="1">
    <citation type="journal article" date="2019" name="Int. J. Syst. Evol. Microbiol.">
        <title>The Global Catalogue of Microorganisms (GCM) 10K type strain sequencing project: providing services to taxonomists for standard genome sequencing and annotation.</title>
        <authorList>
            <consortium name="The Broad Institute Genomics Platform"/>
            <consortium name="The Broad Institute Genome Sequencing Center for Infectious Disease"/>
            <person name="Wu L."/>
            <person name="Ma J."/>
        </authorList>
    </citation>
    <scope>NUCLEOTIDE SEQUENCE [LARGE SCALE GENOMIC DNA]</scope>
    <source>
        <strain evidence="3">JCM 14323</strain>
    </source>
</reference>
<feature type="compositionally biased region" description="Basic and acidic residues" evidence="1">
    <location>
        <begin position="75"/>
        <end position="90"/>
    </location>
</feature>
<accession>A0ABP4YXP0</accession>
<dbReference type="EMBL" id="BAAANK010000003">
    <property type="protein sequence ID" value="GAA1831475.1"/>
    <property type="molecule type" value="Genomic_DNA"/>
</dbReference>
<sequence>MPVVDSVTTFSFSCSLMRPILASARRAANPLTVRRIWPSQGRVCWSAGSAAECAFGGTGCARRRRSCTQARGDGRRVEQAFRREPREAPRGPRSAVKQATKCVPHLPFVTHDDVW</sequence>
<feature type="region of interest" description="Disordered" evidence="1">
    <location>
        <begin position="75"/>
        <end position="98"/>
    </location>
</feature>
<proteinExistence type="predicted"/>
<protein>
    <submittedName>
        <fullName evidence="2">Uncharacterized protein</fullName>
    </submittedName>
</protein>
<evidence type="ECO:0000256" key="1">
    <source>
        <dbReference type="SAM" id="MobiDB-lite"/>
    </source>
</evidence>
<dbReference type="Proteomes" id="UP001501746">
    <property type="component" value="Unassembled WGS sequence"/>
</dbReference>
<organism evidence="2 3">
    <name type="scientific">Agromyces salentinus</name>
    <dbReference type="NCBI Taxonomy" id="269421"/>
    <lineage>
        <taxon>Bacteria</taxon>
        <taxon>Bacillati</taxon>
        <taxon>Actinomycetota</taxon>
        <taxon>Actinomycetes</taxon>
        <taxon>Micrococcales</taxon>
        <taxon>Microbacteriaceae</taxon>
        <taxon>Agromyces</taxon>
    </lineage>
</organism>
<comment type="caution">
    <text evidence="2">The sequence shown here is derived from an EMBL/GenBank/DDBJ whole genome shotgun (WGS) entry which is preliminary data.</text>
</comment>
<keyword evidence="3" id="KW-1185">Reference proteome</keyword>